<sequence length="206" mass="19884">MVAALAGTPHALAAPPSIDGVPHAGSTDPLIAESVLAAAGVPPSVVARALPAIFDGASATIDAVMAKEAARACSGGRGGGIPTVLPGVVDLLAALRSAGVVVGLVTGSLEGIAWAKVRAVGLGDYFGGGGHGSDVPDRGVFLATCMRRAGTGGWATGFRLAAVAAGARGLGVTTGVFGAGTLWAAGATEVLDGLADTRRVLDVLGV</sequence>
<accession>A0ACC3BNJ7</accession>
<evidence type="ECO:0000313" key="2">
    <source>
        <dbReference type="Proteomes" id="UP000798662"/>
    </source>
</evidence>
<comment type="caution">
    <text evidence="1">The sequence shown here is derived from an EMBL/GenBank/DDBJ whole genome shotgun (WGS) entry which is preliminary data.</text>
</comment>
<dbReference type="EMBL" id="CM020618">
    <property type="protein sequence ID" value="KAK1859299.1"/>
    <property type="molecule type" value="Genomic_DNA"/>
</dbReference>
<protein>
    <submittedName>
        <fullName evidence="1">Uncharacterized protein</fullName>
    </submittedName>
</protein>
<organism evidence="1 2">
    <name type="scientific">Pyropia yezoensis</name>
    <name type="common">Susabi-nori</name>
    <name type="synonym">Porphyra yezoensis</name>
    <dbReference type="NCBI Taxonomy" id="2788"/>
    <lineage>
        <taxon>Eukaryota</taxon>
        <taxon>Rhodophyta</taxon>
        <taxon>Bangiophyceae</taxon>
        <taxon>Bangiales</taxon>
        <taxon>Bangiaceae</taxon>
        <taxon>Pyropia</taxon>
    </lineage>
</organism>
<dbReference type="Proteomes" id="UP000798662">
    <property type="component" value="Chromosome 1"/>
</dbReference>
<reference evidence="1" key="1">
    <citation type="submission" date="2019-11" db="EMBL/GenBank/DDBJ databases">
        <title>Nori genome reveals adaptations in red seaweeds to the harsh intertidal environment.</title>
        <authorList>
            <person name="Wang D."/>
            <person name="Mao Y."/>
        </authorList>
    </citation>
    <scope>NUCLEOTIDE SEQUENCE</scope>
    <source>
        <tissue evidence="1">Gametophyte</tissue>
    </source>
</reference>
<gene>
    <name evidence="1" type="ORF">I4F81_001896</name>
</gene>
<keyword evidence="2" id="KW-1185">Reference proteome</keyword>
<proteinExistence type="predicted"/>
<evidence type="ECO:0000313" key="1">
    <source>
        <dbReference type="EMBL" id="KAK1859299.1"/>
    </source>
</evidence>
<name>A0ACC3BNJ7_PYRYE</name>